<keyword evidence="2" id="KW-1003">Cell membrane</keyword>
<comment type="subcellular location">
    <subcellularLocation>
        <location evidence="1">Cell membrane</location>
        <topology evidence="1">Multi-pass membrane protein</topology>
    </subcellularLocation>
</comment>
<feature type="domain" description="Polysaccharide chain length determinant N-terminal" evidence="8">
    <location>
        <begin position="27"/>
        <end position="117"/>
    </location>
</feature>
<dbReference type="InterPro" id="IPR050445">
    <property type="entry name" value="Bact_polysacc_biosynth/exp"/>
</dbReference>
<accession>A0ABW8V296</accession>
<feature type="region of interest" description="Disordered" evidence="6">
    <location>
        <begin position="134"/>
        <end position="174"/>
    </location>
</feature>
<organism evidence="9 10">
    <name type="scientific">Tateyamaria armeniaca</name>
    <dbReference type="NCBI Taxonomy" id="2518930"/>
    <lineage>
        <taxon>Bacteria</taxon>
        <taxon>Pseudomonadati</taxon>
        <taxon>Pseudomonadota</taxon>
        <taxon>Alphaproteobacteria</taxon>
        <taxon>Rhodobacterales</taxon>
        <taxon>Roseobacteraceae</taxon>
        <taxon>Tateyamaria</taxon>
    </lineage>
</organism>
<dbReference type="Proteomes" id="UP001627408">
    <property type="component" value="Unassembled WGS sequence"/>
</dbReference>
<evidence type="ECO:0000256" key="1">
    <source>
        <dbReference type="ARBA" id="ARBA00004651"/>
    </source>
</evidence>
<dbReference type="PANTHER" id="PTHR32309:SF13">
    <property type="entry name" value="FERRIC ENTEROBACTIN TRANSPORT PROTEIN FEPE"/>
    <property type="match status" value="1"/>
</dbReference>
<evidence type="ECO:0000256" key="7">
    <source>
        <dbReference type="SAM" id="Phobius"/>
    </source>
</evidence>
<evidence type="ECO:0000256" key="5">
    <source>
        <dbReference type="ARBA" id="ARBA00023136"/>
    </source>
</evidence>
<dbReference type="PANTHER" id="PTHR32309">
    <property type="entry name" value="TYROSINE-PROTEIN KINASE"/>
    <property type="match status" value="1"/>
</dbReference>
<keyword evidence="10" id="KW-1185">Reference proteome</keyword>
<evidence type="ECO:0000259" key="8">
    <source>
        <dbReference type="Pfam" id="PF02706"/>
    </source>
</evidence>
<evidence type="ECO:0000256" key="4">
    <source>
        <dbReference type="ARBA" id="ARBA00022989"/>
    </source>
</evidence>
<feature type="transmembrane region" description="Helical" evidence="7">
    <location>
        <begin position="41"/>
        <end position="59"/>
    </location>
</feature>
<dbReference type="InterPro" id="IPR003856">
    <property type="entry name" value="LPS_length_determ_N"/>
</dbReference>
<evidence type="ECO:0000256" key="3">
    <source>
        <dbReference type="ARBA" id="ARBA00022692"/>
    </source>
</evidence>
<proteinExistence type="predicted"/>
<keyword evidence="4 7" id="KW-1133">Transmembrane helix</keyword>
<dbReference type="EMBL" id="JBHDIY010000004">
    <property type="protein sequence ID" value="MFL4472286.1"/>
    <property type="molecule type" value="Genomic_DNA"/>
</dbReference>
<comment type="caution">
    <text evidence="9">The sequence shown here is derived from an EMBL/GenBank/DDBJ whole genome shotgun (WGS) entry which is preliminary data.</text>
</comment>
<keyword evidence="5 7" id="KW-0472">Membrane</keyword>
<gene>
    <name evidence="9" type="ORF">ACERZ8_21265</name>
</gene>
<evidence type="ECO:0000313" key="10">
    <source>
        <dbReference type="Proteomes" id="UP001627408"/>
    </source>
</evidence>
<dbReference type="Pfam" id="PF02706">
    <property type="entry name" value="Wzz"/>
    <property type="match status" value="1"/>
</dbReference>
<name>A0ABW8V296_9RHOB</name>
<sequence>MQVSRNIAPSEAQSASQINTVADDDVIDLGALFSTFWRGKWFILFTTLMAILVGGYYAYVVATPMYRSTAVVILETNQEQIVDLQSVVGGISGETSEVNSEVEVLRARGLMGKVVDRLNLTEDPEFNFALRTPSALDQAKTQGQEYPGSEGRPNRAHARRRGQAHPRFRDYQSP</sequence>
<reference evidence="9 10" key="1">
    <citation type="submission" date="2024-08" db="EMBL/GenBank/DDBJ databases">
        <title>Tateyamaria sp. nov., isolated from marine algae.</title>
        <authorList>
            <person name="Choi B.J."/>
            <person name="Kim J.M."/>
            <person name="Lee J.K."/>
            <person name="Choi D.G."/>
            <person name="Bayburt H."/>
            <person name="Baek J.H."/>
            <person name="Han D.M."/>
            <person name="Jeon C.O."/>
        </authorList>
    </citation>
    <scope>NUCLEOTIDE SEQUENCE [LARGE SCALE GENOMIC DNA]</scope>
    <source>
        <strain evidence="9 10">KMU-156</strain>
    </source>
</reference>
<feature type="compositionally biased region" description="Basic residues" evidence="6">
    <location>
        <begin position="154"/>
        <end position="166"/>
    </location>
</feature>
<evidence type="ECO:0000256" key="6">
    <source>
        <dbReference type="SAM" id="MobiDB-lite"/>
    </source>
</evidence>
<protein>
    <submittedName>
        <fullName evidence="9">Wzz/FepE/Etk N-terminal domain-containing protein</fullName>
    </submittedName>
</protein>
<evidence type="ECO:0000256" key="2">
    <source>
        <dbReference type="ARBA" id="ARBA00022475"/>
    </source>
</evidence>
<keyword evidence="3 7" id="KW-0812">Transmembrane</keyword>
<dbReference type="RefSeq" id="WP_407594444.1">
    <property type="nucleotide sequence ID" value="NZ_JBHDIY010000004.1"/>
</dbReference>
<evidence type="ECO:0000313" key="9">
    <source>
        <dbReference type="EMBL" id="MFL4472286.1"/>
    </source>
</evidence>